<feature type="chain" id="PRO_5046643052" evidence="2">
    <location>
        <begin position="22"/>
        <end position="345"/>
    </location>
</feature>
<evidence type="ECO:0000313" key="3">
    <source>
        <dbReference type="EMBL" id="UOQ47221.1"/>
    </source>
</evidence>
<keyword evidence="4" id="KW-1185">Reference proteome</keyword>
<feature type="region of interest" description="Disordered" evidence="1">
    <location>
        <begin position="169"/>
        <end position="345"/>
    </location>
</feature>
<sequence>MQKILLFLIVVFFMFPINAFAAGITSSEYSAADDTYYVYMDTSGADSFTITQDATGTTWNYDVVDGDDYTTLTCNGSFTYTFYSGNSVIATETVTASGIIEQNSNCEGTSDGNGNNNCGCIFNTPGWQDYMDKMDDVISVIPPAPDWDSVADTFKDSIVPSLVGEVENMLGSPPGEMSAPPYPPPLDDGNLQEPTGQEANGLEGFDANDIKDNAPDIEVREDESGGFDINDPLESMPEQEIFVPSEPENPAPSEPEEPENIAPEPTEPENVAPAPSEPENVAPSPEEPENVAPTPGEGENTAPTPSEGNNTAPIPSEDGTVAPTPGEPDNAFPVPGPNTDDYPMP</sequence>
<evidence type="ECO:0000313" key="4">
    <source>
        <dbReference type="Proteomes" id="UP000831782"/>
    </source>
</evidence>
<gene>
    <name evidence="3" type="ORF">MUN88_14210</name>
</gene>
<feature type="compositionally biased region" description="Polar residues" evidence="1">
    <location>
        <begin position="301"/>
        <end position="313"/>
    </location>
</feature>
<organism evidence="3 4">
    <name type="scientific">Gracilibacillus caseinilyticus</name>
    <dbReference type="NCBI Taxonomy" id="2932256"/>
    <lineage>
        <taxon>Bacteria</taxon>
        <taxon>Bacillati</taxon>
        <taxon>Bacillota</taxon>
        <taxon>Bacilli</taxon>
        <taxon>Bacillales</taxon>
        <taxon>Bacillaceae</taxon>
        <taxon>Gracilibacillus</taxon>
    </lineage>
</organism>
<dbReference type="Proteomes" id="UP000831782">
    <property type="component" value="Chromosome"/>
</dbReference>
<proteinExistence type="predicted"/>
<evidence type="ECO:0000256" key="2">
    <source>
        <dbReference type="SAM" id="SignalP"/>
    </source>
</evidence>
<name>A0ABY4ET19_9BACI</name>
<feature type="signal peptide" evidence="2">
    <location>
        <begin position="1"/>
        <end position="21"/>
    </location>
</feature>
<accession>A0ABY4ET19</accession>
<dbReference type="RefSeq" id="WP_244716164.1">
    <property type="nucleotide sequence ID" value="NZ_CP095072.1"/>
</dbReference>
<feature type="compositionally biased region" description="Basic and acidic residues" evidence="1">
    <location>
        <begin position="208"/>
        <end position="218"/>
    </location>
</feature>
<protein>
    <submittedName>
        <fullName evidence="3">Uncharacterized protein</fullName>
    </submittedName>
</protein>
<evidence type="ECO:0000256" key="1">
    <source>
        <dbReference type="SAM" id="MobiDB-lite"/>
    </source>
</evidence>
<keyword evidence="2" id="KW-0732">Signal</keyword>
<reference evidence="3 4" key="1">
    <citation type="submission" date="2022-04" db="EMBL/GenBank/DDBJ databases">
        <title>Gracilibacillus sp. isolated from saltern.</title>
        <authorList>
            <person name="Won M."/>
            <person name="Lee C.-M."/>
            <person name="Woen H.-Y."/>
            <person name="Kwon S.-W."/>
        </authorList>
    </citation>
    <scope>NUCLEOTIDE SEQUENCE [LARGE SCALE GENOMIC DNA]</scope>
    <source>
        <strain evidence="3 4">SSWR10-1</strain>
    </source>
</reference>
<dbReference type="EMBL" id="CP095072">
    <property type="protein sequence ID" value="UOQ47221.1"/>
    <property type="molecule type" value="Genomic_DNA"/>
</dbReference>